<name>A0ABW0JHT4_9GAMM</name>
<evidence type="ECO:0000313" key="2">
    <source>
        <dbReference type="EMBL" id="MFC5435321.1"/>
    </source>
</evidence>
<evidence type="ECO:0000259" key="1">
    <source>
        <dbReference type="Pfam" id="PF26642"/>
    </source>
</evidence>
<keyword evidence="3" id="KW-1185">Reference proteome</keyword>
<comment type="caution">
    <text evidence="2">The sequence shown here is derived from an EMBL/GenBank/DDBJ whole genome shotgun (WGS) entry which is preliminary data.</text>
</comment>
<feature type="domain" description="XAC0095-like" evidence="1">
    <location>
        <begin position="11"/>
        <end position="78"/>
    </location>
</feature>
<protein>
    <submittedName>
        <fullName evidence="2">XAC0095 family protein</fullName>
    </submittedName>
</protein>
<dbReference type="NCBIfam" id="NF047335">
    <property type="entry name" value="T3SS_XAC0095"/>
    <property type="match status" value="1"/>
</dbReference>
<dbReference type="InterPro" id="IPR058099">
    <property type="entry name" value="T3SS_XAC0095_dom"/>
</dbReference>
<dbReference type="EMBL" id="JBHSMK010000002">
    <property type="protein sequence ID" value="MFC5435321.1"/>
    <property type="molecule type" value="Genomic_DNA"/>
</dbReference>
<dbReference type="RefSeq" id="WP_377301513.1">
    <property type="nucleotide sequence ID" value="NZ_JBHSMK010000002.1"/>
</dbReference>
<sequence length="253" mass="27444">MSTFESDDLGTTGYFLPEDSQFRLKKLREYVEFLSHLAQPRRPDEEREGVPEIRPGEVAICLELLEEQIAQVLGELSWPAERRDGTAASEAKAEFEAEPKVAAAAEAADKDDAESELAGSTTNEAGERYVSGITLDQIDELARLGDILRAHGDVVVATDQADFADVTLSIMGDAILRDAERLRDIIHDIDSVQRLDGRRRSHADVREEAATYLAVPACASLRGMARPSARLTVVGPLGGGERAAALAYAQPAL</sequence>
<evidence type="ECO:0000313" key="3">
    <source>
        <dbReference type="Proteomes" id="UP001596013"/>
    </source>
</evidence>
<organism evidence="2 3">
    <name type="scientific">Rhodanobacter umsongensis</name>
    <dbReference type="NCBI Taxonomy" id="633153"/>
    <lineage>
        <taxon>Bacteria</taxon>
        <taxon>Pseudomonadati</taxon>
        <taxon>Pseudomonadota</taxon>
        <taxon>Gammaproteobacteria</taxon>
        <taxon>Lysobacterales</taxon>
        <taxon>Rhodanobacteraceae</taxon>
        <taxon>Rhodanobacter</taxon>
    </lineage>
</organism>
<proteinExistence type="predicted"/>
<dbReference type="Pfam" id="PF26642">
    <property type="entry name" value="XAC0095_dom"/>
    <property type="match status" value="1"/>
</dbReference>
<reference evidence="3" key="1">
    <citation type="journal article" date="2019" name="Int. J. Syst. Evol. Microbiol.">
        <title>The Global Catalogue of Microorganisms (GCM) 10K type strain sequencing project: providing services to taxonomists for standard genome sequencing and annotation.</title>
        <authorList>
            <consortium name="The Broad Institute Genomics Platform"/>
            <consortium name="The Broad Institute Genome Sequencing Center for Infectious Disease"/>
            <person name="Wu L."/>
            <person name="Ma J."/>
        </authorList>
    </citation>
    <scope>NUCLEOTIDE SEQUENCE [LARGE SCALE GENOMIC DNA]</scope>
    <source>
        <strain evidence="3">JCM 17130</strain>
    </source>
</reference>
<accession>A0ABW0JHT4</accession>
<dbReference type="Proteomes" id="UP001596013">
    <property type="component" value="Unassembled WGS sequence"/>
</dbReference>
<gene>
    <name evidence="2" type="ORF">ACFPME_02050</name>
</gene>